<keyword evidence="5" id="KW-1133">Transmembrane helix</keyword>
<comment type="subcellular location">
    <subcellularLocation>
        <location evidence="1">Membrane</location>
        <topology evidence="1">Single-pass type II membrane protein</topology>
    </subcellularLocation>
</comment>
<dbReference type="PANTHER" id="PTHR31361">
    <property type="entry name" value="BETA-GLUCAN SYNTHESIS-ASSOCIATED PROTEIN KRE6-RELATED"/>
    <property type="match status" value="1"/>
</dbReference>
<proteinExistence type="inferred from homology"/>
<evidence type="ECO:0000256" key="7">
    <source>
        <dbReference type="ARBA" id="ARBA00023180"/>
    </source>
</evidence>
<organism evidence="9 10">
    <name type="scientific">Cerrena zonata</name>
    <dbReference type="NCBI Taxonomy" id="2478898"/>
    <lineage>
        <taxon>Eukaryota</taxon>
        <taxon>Fungi</taxon>
        <taxon>Dikarya</taxon>
        <taxon>Basidiomycota</taxon>
        <taxon>Agaricomycotina</taxon>
        <taxon>Agaricomycetes</taxon>
        <taxon>Polyporales</taxon>
        <taxon>Cerrenaceae</taxon>
        <taxon>Cerrena</taxon>
    </lineage>
</organism>
<evidence type="ECO:0000256" key="5">
    <source>
        <dbReference type="ARBA" id="ARBA00022989"/>
    </source>
</evidence>
<keyword evidence="8" id="KW-0961">Cell wall biogenesis/degradation</keyword>
<sequence length="317" mass="34788">MPGRPQAPGLWPAVWTMGNLGRAGYGATTEGMWPYSYDTCDVGTFINQTDHDGNPAVAATGGKDGAQLSFLPGQRLSACTCPGSDHPGPSVNTGRGVPEIDIFETQIDTSRFQAEVSQSLQIAPYNLHYVVDNSTDATTIYDSSITKFNTYTGGPYQQAVSAVTDINNADYDDQGYATYGYEWWSDPNNRDSGYVTWFSQGSPTWKVTSQTIGPDSATEVSQRLIAEEPVSIIMNLGMSPTFQQQDFKHLTFPVKMYVDYVRVYQRAGVQDGVGCSPPSHPTADYIQNHLNAYSNPNLTTWHQAGYNFPRNSKYDGC</sequence>
<dbReference type="GO" id="GO:0006078">
    <property type="term" value="P:(1-&gt;6)-beta-D-glucan biosynthetic process"/>
    <property type="evidence" value="ECO:0007669"/>
    <property type="project" value="TreeGrafter"/>
</dbReference>
<dbReference type="Gene3D" id="2.60.120.200">
    <property type="match status" value="1"/>
</dbReference>
<evidence type="ECO:0000256" key="3">
    <source>
        <dbReference type="ARBA" id="ARBA00022692"/>
    </source>
</evidence>
<dbReference type="Pfam" id="PF03935">
    <property type="entry name" value="SKN1_KRE6_Sbg1"/>
    <property type="match status" value="1"/>
</dbReference>
<comment type="similarity">
    <text evidence="2">Belongs to the SKN1/KRE6 family.</text>
</comment>
<keyword evidence="10" id="KW-1185">Reference proteome</keyword>
<accession>A0AAW0GY26</accession>
<keyword evidence="6" id="KW-0472">Membrane</keyword>
<dbReference type="PANTHER" id="PTHR31361:SF15">
    <property type="entry name" value="GH16 DOMAIN-CONTAINING PROTEIN"/>
    <property type="match status" value="1"/>
</dbReference>
<evidence type="ECO:0000313" key="10">
    <source>
        <dbReference type="Proteomes" id="UP001385951"/>
    </source>
</evidence>
<dbReference type="FunFam" id="2.60.120.200:FF:000140">
    <property type="entry name" value="Beta-glucan synthesis-associated protein"/>
    <property type="match status" value="1"/>
</dbReference>
<evidence type="ECO:0000256" key="4">
    <source>
        <dbReference type="ARBA" id="ARBA00022968"/>
    </source>
</evidence>
<keyword evidence="4" id="KW-0735">Signal-anchor</keyword>
<evidence type="ECO:0000256" key="1">
    <source>
        <dbReference type="ARBA" id="ARBA00004606"/>
    </source>
</evidence>
<dbReference type="SUPFAM" id="SSF49899">
    <property type="entry name" value="Concanavalin A-like lectins/glucanases"/>
    <property type="match status" value="1"/>
</dbReference>
<protein>
    <recommendedName>
        <fullName evidence="11">Glycoside hydrolase family 16 protein</fullName>
    </recommendedName>
</protein>
<dbReference type="InterPro" id="IPR013320">
    <property type="entry name" value="ConA-like_dom_sf"/>
</dbReference>
<dbReference type="EMBL" id="JASBNA010000002">
    <property type="protein sequence ID" value="KAK7694711.1"/>
    <property type="molecule type" value="Genomic_DNA"/>
</dbReference>
<dbReference type="AlphaFoldDB" id="A0AAW0GY26"/>
<dbReference type="GO" id="GO:0005789">
    <property type="term" value="C:endoplasmic reticulum membrane"/>
    <property type="evidence" value="ECO:0007669"/>
    <property type="project" value="TreeGrafter"/>
</dbReference>
<dbReference type="GO" id="GO:0005886">
    <property type="term" value="C:plasma membrane"/>
    <property type="evidence" value="ECO:0007669"/>
    <property type="project" value="TreeGrafter"/>
</dbReference>
<name>A0AAW0GY26_9APHY</name>
<keyword evidence="7" id="KW-0325">Glycoprotein</keyword>
<gene>
    <name evidence="9" type="ORF">QCA50_001899</name>
</gene>
<dbReference type="Proteomes" id="UP001385951">
    <property type="component" value="Unassembled WGS sequence"/>
</dbReference>
<evidence type="ECO:0000256" key="2">
    <source>
        <dbReference type="ARBA" id="ARBA00010962"/>
    </source>
</evidence>
<evidence type="ECO:0000256" key="8">
    <source>
        <dbReference type="ARBA" id="ARBA00023316"/>
    </source>
</evidence>
<dbReference type="GO" id="GO:0031505">
    <property type="term" value="P:fungal-type cell wall organization"/>
    <property type="evidence" value="ECO:0007669"/>
    <property type="project" value="TreeGrafter"/>
</dbReference>
<evidence type="ECO:0000313" key="9">
    <source>
        <dbReference type="EMBL" id="KAK7694711.1"/>
    </source>
</evidence>
<comment type="caution">
    <text evidence="9">The sequence shown here is derived from an EMBL/GenBank/DDBJ whole genome shotgun (WGS) entry which is preliminary data.</text>
</comment>
<reference evidence="9 10" key="1">
    <citation type="submission" date="2022-09" db="EMBL/GenBank/DDBJ databases">
        <authorList>
            <person name="Palmer J.M."/>
        </authorList>
    </citation>
    <scope>NUCLEOTIDE SEQUENCE [LARGE SCALE GENOMIC DNA]</scope>
    <source>
        <strain evidence="9 10">DSM 7382</strain>
    </source>
</reference>
<dbReference type="InterPro" id="IPR005629">
    <property type="entry name" value="Skn1/Kre6/Sbg1"/>
</dbReference>
<evidence type="ECO:0000256" key="6">
    <source>
        <dbReference type="ARBA" id="ARBA00023136"/>
    </source>
</evidence>
<evidence type="ECO:0008006" key="11">
    <source>
        <dbReference type="Google" id="ProtNLM"/>
    </source>
</evidence>
<dbReference type="GO" id="GO:0015926">
    <property type="term" value="F:glucosidase activity"/>
    <property type="evidence" value="ECO:0007669"/>
    <property type="project" value="TreeGrafter"/>
</dbReference>
<keyword evidence="3" id="KW-0812">Transmembrane</keyword>